<dbReference type="STRING" id="1799789.AX660_16230"/>
<feature type="transmembrane region" description="Helical" evidence="1">
    <location>
        <begin position="176"/>
        <end position="195"/>
    </location>
</feature>
<gene>
    <name evidence="2" type="ORF">AX660_16230</name>
</gene>
<dbReference type="RefSeq" id="WP_068377735.1">
    <property type="nucleotide sequence ID" value="NZ_LSNE01000006.1"/>
</dbReference>
<evidence type="ECO:0000256" key="1">
    <source>
        <dbReference type="SAM" id="Phobius"/>
    </source>
</evidence>
<feature type="transmembrane region" description="Helical" evidence="1">
    <location>
        <begin position="46"/>
        <end position="69"/>
    </location>
</feature>
<keyword evidence="1" id="KW-1133">Transmembrane helix</keyword>
<proteinExistence type="predicted"/>
<dbReference type="AlphaFoldDB" id="A0A136A078"/>
<feature type="transmembrane region" description="Helical" evidence="1">
    <location>
        <begin position="104"/>
        <end position="131"/>
    </location>
</feature>
<comment type="caution">
    <text evidence="2">The sequence shown here is derived from an EMBL/GenBank/DDBJ whole genome shotgun (WGS) entry which is preliminary data.</text>
</comment>
<organism evidence="2 3">
    <name type="scientific">Paraglaciecola hydrolytica</name>
    <dbReference type="NCBI Taxonomy" id="1799789"/>
    <lineage>
        <taxon>Bacteria</taxon>
        <taxon>Pseudomonadati</taxon>
        <taxon>Pseudomonadota</taxon>
        <taxon>Gammaproteobacteria</taxon>
        <taxon>Alteromonadales</taxon>
        <taxon>Alteromonadaceae</taxon>
        <taxon>Paraglaciecola</taxon>
    </lineage>
</organism>
<feature type="transmembrane region" description="Helical" evidence="1">
    <location>
        <begin position="143"/>
        <end position="164"/>
    </location>
</feature>
<dbReference type="EMBL" id="LSNE01000006">
    <property type="protein sequence ID" value="KXI28631.1"/>
    <property type="molecule type" value="Genomic_DNA"/>
</dbReference>
<keyword evidence="1" id="KW-0472">Membrane</keyword>
<keyword evidence="3" id="KW-1185">Reference proteome</keyword>
<dbReference type="Proteomes" id="UP000070299">
    <property type="component" value="Unassembled WGS sequence"/>
</dbReference>
<keyword evidence="1" id="KW-0812">Transmembrane</keyword>
<accession>A0A136A078</accession>
<evidence type="ECO:0000313" key="3">
    <source>
        <dbReference type="Proteomes" id="UP000070299"/>
    </source>
</evidence>
<name>A0A136A078_9ALTE</name>
<sequence length="205" mass="23203">MPNKQSYLGEFEHFVLLSIASLKEQAYGVSKSMSRSWRFLMTKQRVYSALLVAFCVSVVAMLIIAINFLSVAESSVFQQAYWTNGHIHQLFFAPELWQSVGAGLLSHFSLVMLFHVDAIIYAVLSFSLVYALDKKYLFSSTTFALSALVIVLIPYIGGFVYFQVNEVALKQSGPVIALMWLSVLYLMPPLTYCLMNKRYHIDQPS</sequence>
<protein>
    <submittedName>
        <fullName evidence="2">Uncharacterized protein</fullName>
    </submittedName>
</protein>
<reference evidence="3" key="1">
    <citation type="submission" date="2016-02" db="EMBL/GenBank/DDBJ databases">
        <authorList>
            <person name="Schultz-Johansen M."/>
            <person name="Glaring M.A."/>
            <person name="Bech P.K."/>
            <person name="Stougaard P."/>
        </authorList>
    </citation>
    <scope>NUCLEOTIDE SEQUENCE [LARGE SCALE GENOMIC DNA]</scope>
    <source>
        <strain evidence="3">S66</strain>
    </source>
</reference>
<evidence type="ECO:0000313" key="2">
    <source>
        <dbReference type="EMBL" id="KXI28631.1"/>
    </source>
</evidence>